<keyword evidence="1" id="KW-0800">Toxin</keyword>
<dbReference type="GO" id="GO:0005576">
    <property type="term" value="C:extracellular region"/>
    <property type="evidence" value="ECO:0007669"/>
    <property type="project" value="InterPro"/>
</dbReference>
<evidence type="ECO:0000313" key="7">
    <source>
        <dbReference type="Proteomes" id="UP000225706"/>
    </source>
</evidence>
<evidence type="ECO:0000259" key="5">
    <source>
        <dbReference type="PROSITE" id="PS51670"/>
    </source>
</evidence>
<dbReference type="AlphaFoldDB" id="A0A2B4RSY5"/>
<dbReference type="STRING" id="50429.A0A2B4RSY5"/>
<dbReference type="InterPro" id="IPR035940">
    <property type="entry name" value="CAP_sf"/>
</dbReference>
<feature type="domain" description="ShKT" evidence="5">
    <location>
        <begin position="751"/>
        <end position="788"/>
    </location>
</feature>
<dbReference type="SUPFAM" id="SSF55797">
    <property type="entry name" value="PR-1-like"/>
    <property type="match status" value="2"/>
</dbReference>
<dbReference type="PRINTS" id="PR00838">
    <property type="entry name" value="V5ALLERGEN"/>
</dbReference>
<evidence type="ECO:0000256" key="1">
    <source>
        <dbReference type="ARBA" id="ARBA00022656"/>
    </source>
</evidence>
<comment type="caution">
    <text evidence="2">Lacks conserved residue(s) required for the propagation of feature annotation.</text>
</comment>
<reference evidence="7" key="1">
    <citation type="journal article" date="2017" name="bioRxiv">
        <title>Comparative analysis of the genomes of Stylophora pistillata and Acropora digitifera provides evidence for extensive differences between species of corals.</title>
        <authorList>
            <person name="Voolstra C.R."/>
            <person name="Li Y."/>
            <person name="Liew Y.J."/>
            <person name="Baumgarten S."/>
            <person name="Zoccola D."/>
            <person name="Flot J.-F."/>
            <person name="Tambutte S."/>
            <person name="Allemand D."/>
            <person name="Aranda M."/>
        </authorList>
    </citation>
    <scope>NUCLEOTIDE SEQUENCE [LARGE SCALE GENOMIC DNA]</scope>
</reference>
<keyword evidence="4" id="KW-0732">Signal</keyword>
<protein>
    <submittedName>
        <fullName evidence="6">Peptidase inhibitor R3HDML</fullName>
    </submittedName>
</protein>
<dbReference type="PROSITE" id="PS01009">
    <property type="entry name" value="CRISP_1"/>
    <property type="match status" value="2"/>
</dbReference>
<feature type="chain" id="PRO_5012225400" evidence="4">
    <location>
        <begin position="25"/>
        <end position="867"/>
    </location>
</feature>
<keyword evidence="7" id="KW-1185">Reference proteome</keyword>
<evidence type="ECO:0000256" key="2">
    <source>
        <dbReference type="PROSITE-ProRule" id="PRU01005"/>
    </source>
</evidence>
<feature type="compositionally biased region" description="Pro residues" evidence="3">
    <location>
        <begin position="346"/>
        <end position="357"/>
    </location>
</feature>
<name>A0A2B4RSY5_STYPI</name>
<proteinExistence type="predicted"/>
<feature type="region of interest" description="Disordered" evidence="3">
    <location>
        <begin position="117"/>
        <end position="138"/>
    </location>
</feature>
<dbReference type="InterPro" id="IPR001283">
    <property type="entry name" value="CRISP-related"/>
</dbReference>
<dbReference type="PANTHER" id="PTHR10334">
    <property type="entry name" value="CYSTEINE-RICH SECRETORY PROTEIN-RELATED"/>
    <property type="match status" value="1"/>
</dbReference>
<dbReference type="Pfam" id="PF01549">
    <property type="entry name" value="ShK"/>
    <property type="match status" value="4"/>
</dbReference>
<dbReference type="EMBL" id="LSMT01000273">
    <property type="protein sequence ID" value="PFX21544.1"/>
    <property type="molecule type" value="Genomic_DNA"/>
</dbReference>
<comment type="caution">
    <text evidence="6">The sequence shown here is derived from an EMBL/GenBank/DDBJ whole genome shotgun (WGS) entry which is preliminary data.</text>
</comment>
<dbReference type="Pfam" id="PF00188">
    <property type="entry name" value="CAP"/>
    <property type="match status" value="2"/>
</dbReference>
<organism evidence="6 7">
    <name type="scientific">Stylophora pistillata</name>
    <name type="common">Smooth cauliflower coral</name>
    <dbReference type="NCBI Taxonomy" id="50429"/>
    <lineage>
        <taxon>Eukaryota</taxon>
        <taxon>Metazoa</taxon>
        <taxon>Cnidaria</taxon>
        <taxon>Anthozoa</taxon>
        <taxon>Hexacorallia</taxon>
        <taxon>Scleractinia</taxon>
        <taxon>Astrocoeniina</taxon>
        <taxon>Pocilloporidae</taxon>
        <taxon>Stylophora</taxon>
    </lineage>
</organism>
<dbReference type="Gene3D" id="3.40.33.10">
    <property type="entry name" value="CAP"/>
    <property type="match status" value="2"/>
</dbReference>
<dbReference type="InterPro" id="IPR014044">
    <property type="entry name" value="CAP_dom"/>
</dbReference>
<dbReference type="GO" id="GO:0090729">
    <property type="term" value="F:toxin activity"/>
    <property type="evidence" value="ECO:0007669"/>
    <property type="project" value="UniProtKB-KW"/>
</dbReference>
<evidence type="ECO:0000256" key="4">
    <source>
        <dbReference type="SAM" id="SignalP"/>
    </source>
</evidence>
<dbReference type="SMART" id="SM00254">
    <property type="entry name" value="ShKT"/>
    <property type="match status" value="4"/>
</dbReference>
<dbReference type="InterPro" id="IPR002413">
    <property type="entry name" value="V5_allergen-like"/>
</dbReference>
<dbReference type="PROSITE" id="PS51670">
    <property type="entry name" value="SHKT"/>
    <property type="match status" value="3"/>
</dbReference>
<gene>
    <name evidence="6" type="primary">R3hdml</name>
    <name evidence="6" type="ORF">AWC38_SpisGene13965</name>
</gene>
<evidence type="ECO:0000313" key="6">
    <source>
        <dbReference type="EMBL" id="PFX21544.1"/>
    </source>
</evidence>
<sequence length="867" mass="98594">MGILGRSFFLSFLVVVLILCQAFAQSPTSRVNKRLTARNRLRNSGECKDEGSHHTCMKVINELGHGVCNTIIDQLKKKLERSCSASCHYCGEPLEDCRTSRNGCCWDASTPSQDPYGRKGCPVSSGGRMGPKTPQPGDFRQCRLSDKLKEQFVDFHNEFRSQVKPSAADMEYLVWNDDLGNLAQMWSDKCEWMHGFTRFGAWHPNQNFRSKSVGQNLAREWGKWIESKDAGPEDSVRRWFIEKNYYRFSKFAYPMPSWMCRKKPCGHYTQVVWAKSKQVGCAFKWCDKHFGQPHPWVPGETVVTCDYYPSGNVVGQQPYTPGVPCTKCASGQGWCYKNLCNLMPKPKPNPPPKPPTKVPLTVRPTQPNPGSGEAKPPRLGVHATTPKRKISVEILHCASQSNLFMMTSLLCIFVFSVTLQVSSGGRMGPKTPQPGDFRQCRLSDKLKEQFVDFHNEFRSQVKPSAADMEYLVWNDDLGNLAQMWSDKCEWMHGFTRFGAWHPNQNFRSKSVGQNLAREWGKWIESKDAGPEDSVRRWFIEKNYYRFSKFAYPMPSWMCRKKPCGHYTQVVWAKSKQVGCAFKWCDKHFGQPHPWVPGETVVTCDYYPSGNVENARIFSPKCGTTYSKGMCLTNRDLMEKHCPKLCNLCRCPLQCKNGGQVDRNTCTCTCYGKWKGSDCSERCFDKVGTSTCQWRVKNGHPCSVTYMKLDCVKTCVCDLMPKPKPNPPPKPPTKVPLTVRPTQPNPGSGEDCEDRHSAPNQCEFWAILGECQKNKDWMRQKCMKSCGACNCQDAYNTAKCKQWADRGECKKNPKWMEPNCARSCLACDCSDKHSKCKEWAGLGECAKNYATWMEENCKKSCNKCNVKG</sequence>
<dbReference type="OrthoDB" id="5945915at2759"/>
<dbReference type="SMART" id="SM00198">
    <property type="entry name" value="SCP"/>
    <property type="match status" value="2"/>
</dbReference>
<feature type="region of interest" description="Disordered" evidence="3">
    <location>
        <begin position="346"/>
        <end position="380"/>
    </location>
</feature>
<dbReference type="InterPro" id="IPR003582">
    <property type="entry name" value="ShKT_dom"/>
</dbReference>
<accession>A0A2B4RSY5</accession>
<dbReference type="InterPro" id="IPR018244">
    <property type="entry name" value="Allrgn_V5/Tpx1_CS"/>
</dbReference>
<feature type="signal peptide" evidence="4">
    <location>
        <begin position="1"/>
        <end position="24"/>
    </location>
</feature>
<feature type="domain" description="ShKT" evidence="5">
    <location>
        <begin position="826"/>
        <end position="863"/>
    </location>
</feature>
<evidence type="ECO:0000256" key="3">
    <source>
        <dbReference type="SAM" id="MobiDB-lite"/>
    </source>
</evidence>
<dbReference type="PRINTS" id="PR00837">
    <property type="entry name" value="V5TPXLIKE"/>
</dbReference>
<dbReference type="Proteomes" id="UP000225706">
    <property type="component" value="Unassembled WGS sequence"/>
</dbReference>
<feature type="region of interest" description="Disordered" evidence="3">
    <location>
        <begin position="725"/>
        <end position="753"/>
    </location>
</feature>
<dbReference type="CDD" id="cd05380">
    <property type="entry name" value="CAP_euk"/>
    <property type="match status" value="2"/>
</dbReference>
<feature type="domain" description="ShKT" evidence="5">
    <location>
        <begin position="790"/>
        <end position="825"/>
    </location>
</feature>